<sequence length="152" mass="16781">MKISSKFLIIIFMLISSLASAEQLELLQVKTTKAEICKAAFSTNSIPNDKIQVVSTGVINVRADDGSEFHFIRSIKGAEVHLKGKLESQAGKSDHKLLPMVLEVRRETGVSIRTSTTLLVTDNKLILVSGTCNFIEETNGQTSELWFIKLTK</sequence>
<evidence type="ECO:0000313" key="3">
    <source>
        <dbReference type="Proteomes" id="UP000569732"/>
    </source>
</evidence>
<reference evidence="2 3" key="1">
    <citation type="submission" date="2020-07" db="EMBL/GenBank/DDBJ databases">
        <title>Endozoicomonas sp. nov., isolated from sediment.</title>
        <authorList>
            <person name="Gu T."/>
        </authorList>
    </citation>
    <scope>NUCLEOTIDE SEQUENCE [LARGE SCALE GENOMIC DNA]</scope>
    <source>
        <strain evidence="2 3">SM1973</strain>
    </source>
</reference>
<gene>
    <name evidence="2" type="ORF">H0A36_11170</name>
</gene>
<organism evidence="2 3">
    <name type="scientific">Spartinivicinus marinus</name>
    <dbReference type="NCBI Taxonomy" id="2994442"/>
    <lineage>
        <taxon>Bacteria</taxon>
        <taxon>Pseudomonadati</taxon>
        <taxon>Pseudomonadota</taxon>
        <taxon>Gammaproteobacteria</taxon>
        <taxon>Oceanospirillales</taxon>
        <taxon>Zooshikellaceae</taxon>
        <taxon>Spartinivicinus</taxon>
    </lineage>
</organism>
<feature type="signal peptide" evidence="1">
    <location>
        <begin position="1"/>
        <end position="21"/>
    </location>
</feature>
<name>A0A853I1S0_9GAMM</name>
<dbReference type="AlphaFoldDB" id="A0A853I1S0"/>
<accession>A0A853I1S0</accession>
<evidence type="ECO:0000256" key="1">
    <source>
        <dbReference type="SAM" id="SignalP"/>
    </source>
</evidence>
<dbReference type="RefSeq" id="WP_180568598.1">
    <property type="nucleotide sequence ID" value="NZ_JACCKB010000015.1"/>
</dbReference>
<protein>
    <recommendedName>
        <fullName evidence="4">Auto-transporter adhesin head GIN domain-containing protein</fullName>
    </recommendedName>
</protein>
<keyword evidence="1" id="KW-0732">Signal</keyword>
<evidence type="ECO:0008006" key="4">
    <source>
        <dbReference type="Google" id="ProtNLM"/>
    </source>
</evidence>
<dbReference type="EMBL" id="JACCKB010000015">
    <property type="protein sequence ID" value="NYZ66569.1"/>
    <property type="molecule type" value="Genomic_DNA"/>
</dbReference>
<evidence type="ECO:0000313" key="2">
    <source>
        <dbReference type="EMBL" id="NYZ66569.1"/>
    </source>
</evidence>
<proteinExistence type="predicted"/>
<comment type="caution">
    <text evidence="2">The sequence shown here is derived from an EMBL/GenBank/DDBJ whole genome shotgun (WGS) entry which is preliminary data.</text>
</comment>
<dbReference type="Proteomes" id="UP000569732">
    <property type="component" value="Unassembled WGS sequence"/>
</dbReference>
<feature type="chain" id="PRO_5032517230" description="Auto-transporter adhesin head GIN domain-containing protein" evidence="1">
    <location>
        <begin position="22"/>
        <end position="152"/>
    </location>
</feature>
<keyword evidence="3" id="KW-1185">Reference proteome</keyword>